<protein>
    <submittedName>
        <fullName evidence="3">Helix-turn-helix domain-containing protein</fullName>
    </submittedName>
</protein>
<dbReference type="Gene3D" id="1.10.10.10">
    <property type="entry name" value="Winged helix-like DNA-binding domain superfamily/Winged helix DNA-binding domain"/>
    <property type="match status" value="1"/>
</dbReference>
<dbReference type="InterPro" id="IPR036388">
    <property type="entry name" value="WH-like_DNA-bd_sf"/>
</dbReference>
<name>A0ABT1RIQ5_9HYPH</name>
<proteinExistence type="predicted"/>
<dbReference type="Proteomes" id="UP000996601">
    <property type="component" value="Unassembled WGS sequence"/>
</dbReference>
<organism evidence="3 4">
    <name type="scientific">Shinella lacus</name>
    <dbReference type="NCBI Taxonomy" id="2654216"/>
    <lineage>
        <taxon>Bacteria</taxon>
        <taxon>Pseudomonadati</taxon>
        <taxon>Pseudomonadota</taxon>
        <taxon>Alphaproteobacteria</taxon>
        <taxon>Hyphomicrobiales</taxon>
        <taxon>Rhizobiaceae</taxon>
        <taxon>Shinella</taxon>
    </lineage>
</organism>
<dbReference type="EMBL" id="WHSB02000033">
    <property type="protein sequence ID" value="MCQ4635067.1"/>
    <property type="molecule type" value="Genomic_DNA"/>
</dbReference>
<feature type="domain" description="DnaD N-terminal" evidence="2">
    <location>
        <begin position="68"/>
        <end position="162"/>
    </location>
</feature>
<keyword evidence="4" id="KW-1185">Reference proteome</keyword>
<evidence type="ECO:0000259" key="2">
    <source>
        <dbReference type="Pfam" id="PF21984"/>
    </source>
</evidence>
<feature type="compositionally biased region" description="Basic residues" evidence="1">
    <location>
        <begin position="177"/>
        <end position="192"/>
    </location>
</feature>
<evidence type="ECO:0000313" key="3">
    <source>
        <dbReference type="EMBL" id="MCQ4635067.1"/>
    </source>
</evidence>
<evidence type="ECO:0000313" key="4">
    <source>
        <dbReference type="Proteomes" id="UP000996601"/>
    </source>
</evidence>
<accession>A0ABT1RIQ5</accession>
<sequence length="192" mass="21820">MIGVDTLYFQLFMPEIQVTNKPMEANVTEESNVKASAPQGDDADKKDDKVLIKKWGKEAIDVGYTVLPKALLQGQARLKINATDLAVLIHLIEHWWRPGEMPWPKKARIAERLAVTPKTVQRSIARLEAEKLLKRVDRFQNGRRISNEYDLLPLVERIKSISLDMAQAKEEADQAKRKAVRPGARKRTKATV</sequence>
<gene>
    <name evidence="3" type="ORF">GB927_033945</name>
</gene>
<dbReference type="SUPFAM" id="SSF46785">
    <property type="entry name" value="Winged helix' DNA-binding domain"/>
    <property type="match status" value="1"/>
</dbReference>
<dbReference type="InterPro" id="IPR053843">
    <property type="entry name" value="DnaD_N"/>
</dbReference>
<dbReference type="Pfam" id="PF21984">
    <property type="entry name" value="DnaD_N"/>
    <property type="match status" value="1"/>
</dbReference>
<comment type="caution">
    <text evidence="3">The sequence shown here is derived from an EMBL/GenBank/DDBJ whole genome shotgun (WGS) entry which is preliminary data.</text>
</comment>
<dbReference type="InterPro" id="IPR036390">
    <property type="entry name" value="WH_DNA-bd_sf"/>
</dbReference>
<feature type="region of interest" description="Disordered" evidence="1">
    <location>
        <begin position="23"/>
        <end position="45"/>
    </location>
</feature>
<evidence type="ECO:0000256" key="1">
    <source>
        <dbReference type="SAM" id="MobiDB-lite"/>
    </source>
</evidence>
<reference evidence="3" key="1">
    <citation type="submission" date="2021-07" db="EMBL/GenBank/DDBJ databases">
        <title>Shinella sp. nov., a novel member of the genus Shinella from water.</title>
        <authorList>
            <person name="Deng Y."/>
        </authorList>
    </citation>
    <scope>NUCLEOTIDE SEQUENCE</scope>
    <source>
        <strain evidence="3">CPCC 100929</strain>
    </source>
</reference>
<feature type="region of interest" description="Disordered" evidence="1">
    <location>
        <begin position="172"/>
        <end position="192"/>
    </location>
</feature>